<organism evidence="17">
    <name type="scientific">Hirondellea gigas</name>
    <dbReference type="NCBI Taxonomy" id="1518452"/>
    <lineage>
        <taxon>Eukaryota</taxon>
        <taxon>Metazoa</taxon>
        <taxon>Ecdysozoa</taxon>
        <taxon>Arthropoda</taxon>
        <taxon>Crustacea</taxon>
        <taxon>Multicrustacea</taxon>
        <taxon>Malacostraca</taxon>
        <taxon>Eumalacostraca</taxon>
        <taxon>Peracarida</taxon>
        <taxon>Amphipoda</taxon>
        <taxon>Amphilochidea</taxon>
        <taxon>Lysianassida</taxon>
        <taxon>Lysianassidira</taxon>
        <taxon>Lysianassoidea</taxon>
        <taxon>Lysianassidae</taxon>
        <taxon>Hirondellea</taxon>
    </lineage>
</organism>
<dbReference type="AlphaFoldDB" id="A0A6A7GA02"/>
<proteinExistence type="evidence at transcript level"/>
<keyword evidence="3" id="KW-0488">Methylation</keyword>
<evidence type="ECO:0000256" key="2">
    <source>
        <dbReference type="ARBA" id="ARBA00010254"/>
    </source>
</evidence>
<comment type="subcellular location">
    <subcellularLocation>
        <location evidence="1">Cytoplasm</location>
    </subcellularLocation>
</comment>
<keyword evidence="10" id="KW-0564">Palmitate</keyword>
<dbReference type="InterPro" id="IPR028333">
    <property type="entry name" value="Ribosomal_uS17_arc/euk"/>
</dbReference>
<evidence type="ECO:0000256" key="6">
    <source>
        <dbReference type="ARBA" id="ARBA00022884"/>
    </source>
</evidence>
<dbReference type="SUPFAM" id="SSF50249">
    <property type="entry name" value="Nucleic acid-binding proteins"/>
    <property type="match status" value="1"/>
</dbReference>
<keyword evidence="9" id="KW-0007">Acetylation</keyword>
<dbReference type="PANTHER" id="PTHR10744">
    <property type="entry name" value="40S RIBOSOMAL PROTEIN S11 FAMILY MEMBER"/>
    <property type="match status" value="1"/>
</dbReference>
<dbReference type="Pfam" id="PF16205">
    <property type="entry name" value="Ribosomal_S17_N"/>
    <property type="match status" value="1"/>
</dbReference>
<dbReference type="CDD" id="cd00364">
    <property type="entry name" value="Ribosomal_uS17"/>
    <property type="match status" value="1"/>
</dbReference>
<reference evidence="17" key="1">
    <citation type="submission" date="2017-11" db="EMBL/GenBank/DDBJ databases">
        <title>The sensing device of the deep-sea amphipod.</title>
        <authorList>
            <person name="Kobayashi H."/>
            <person name="Nagahama T."/>
            <person name="Arai W."/>
            <person name="Sasagawa Y."/>
            <person name="Umeda M."/>
            <person name="Hayashi T."/>
            <person name="Nikaido I."/>
            <person name="Watanabe H."/>
            <person name="Oguri K."/>
            <person name="Kitazato H."/>
            <person name="Fujioka K."/>
            <person name="Kido Y."/>
            <person name="Takami H."/>
        </authorList>
    </citation>
    <scope>NUCLEOTIDE SEQUENCE</scope>
    <source>
        <tissue evidence="17">Whole body</tissue>
    </source>
</reference>
<evidence type="ECO:0000256" key="4">
    <source>
        <dbReference type="ARBA" id="ARBA00022490"/>
    </source>
</evidence>
<evidence type="ECO:0000256" key="3">
    <source>
        <dbReference type="ARBA" id="ARBA00022481"/>
    </source>
</evidence>
<evidence type="ECO:0000256" key="14">
    <source>
        <dbReference type="ARBA" id="ARBA00035471"/>
    </source>
</evidence>
<dbReference type="Gene3D" id="2.40.50.1000">
    <property type="match status" value="1"/>
</dbReference>
<evidence type="ECO:0000256" key="12">
    <source>
        <dbReference type="ARBA" id="ARBA00023288"/>
    </source>
</evidence>
<evidence type="ECO:0000256" key="7">
    <source>
        <dbReference type="ARBA" id="ARBA00022934"/>
    </source>
</evidence>
<dbReference type="PROSITE" id="PS00056">
    <property type="entry name" value="RIBOSOMAL_S17"/>
    <property type="match status" value="1"/>
</dbReference>
<dbReference type="GO" id="GO:0006412">
    <property type="term" value="P:translation"/>
    <property type="evidence" value="ECO:0007669"/>
    <property type="project" value="InterPro"/>
</dbReference>
<protein>
    <recommendedName>
        <fullName evidence="13">Small ribosomal subunit protein uS17</fullName>
    </recommendedName>
    <alternativeName>
        <fullName evidence="14">40S ribosomal protein S11</fullName>
    </alternativeName>
</protein>
<dbReference type="GO" id="GO:0022627">
    <property type="term" value="C:cytosolic small ribosomal subunit"/>
    <property type="evidence" value="ECO:0007669"/>
    <property type="project" value="TreeGrafter"/>
</dbReference>
<evidence type="ECO:0000256" key="1">
    <source>
        <dbReference type="ARBA" id="ARBA00004496"/>
    </source>
</evidence>
<dbReference type="InterPro" id="IPR012340">
    <property type="entry name" value="NA-bd_OB-fold"/>
</dbReference>
<evidence type="ECO:0000256" key="11">
    <source>
        <dbReference type="ARBA" id="ARBA00023274"/>
    </source>
</evidence>
<dbReference type="PANTHER" id="PTHR10744:SF9">
    <property type="entry name" value="40S RIBOSOMAL PROTEIN S11-RELATED"/>
    <property type="match status" value="1"/>
</dbReference>
<evidence type="ECO:0000256" key="10">
    <source>
        <dbReference type="ARBA" id="ARBA00023139"/>
    </source>
</evidence>
<comment type="similarity">
    <text evidence="2 15">Belongs to the universal ribosomal protein uS17 family.</text>
</comment>
<keyword evidence="4" id="KW-0963">Cytoplasm</keyword>
<keyword evidence="8 15" id="KW-0689">Ribosomal protein</keyword>
<name>A0A6A7GA02_9CRUS</name>
<keyword evidence="5" id="KW-0597">Phosphoprotein</keyword>
<evidence type="ECO:0000256" key="9">
    <source>
        <dbReference type="ARBA" id="ARBA00022990"/>
    </source>
</evidence>
<evidence type="ECO:0000259" key="16">
    <source>
        <dbReference type="Pfam" id="PF16205"/>
    </source>
</evidence>
<evidence type="ECO:0000256" key="15">
    <source>
        <dbReference type="RuleBase" id="RU003872"/>
    </source>
</evidence>
<dbReference type="InterPro" id="IPR032440">
    <property type="entry name" value="Ribosomal_uS17_N"/>
</dbReference>
<dbReference type="InterPro" id="IPR019979">
    <property type="entry name" value="Ribosomal_uS17_CS"/>
</dbReference>
<keyword evidence="7" id="KW-0164">Citrullination</keyword>
<feature type="domain" description="Small ribosomal subunit protein uS17 N-terminal" evidence="16">
    <location>
        <begin position="19"/>
        <end position="70"/>
    </location>
</feature>
<keyword evidence="6" id="KW-0694">RNA-binding</keyword>
<evidence type="ECO:0000256" key="5">
    <source>
        <dbReference type="ARBA" id="ARBA00022553"/>
    </source>
</evidence>
<dbReference type="EMBL" id="IACT01008997">
    <property type="protein sequence ID" value="LAC28108.1"/>
    <property type="molecule type" value="mRNA"/>
</dbReference>
<dbReference type="NCBIfam" id="TIGR03630">
    <property type="entry name" value="uS17_arch"/>
    <property type="match status" value="1"/>
</dbReference>
<accession>A0A6A7GA02</accession>
<dbReference type="Pfam" id="PF00366">
    <property type="entry name" value="Ribosomal_S17"/>
    <property type="match status" value="1"/>
</dbReference>
<evidence type="ECO:0000256" key="8">
    <source>
        <dbReference type="ARBA" id="ARBA00022980"/>
    </source>
</evidence>
<dbReference type="InterPro" id="IPR000266">
    <property type="entry name" value="Ribosomal_uS17"/>
</dbReference>
<sequence>MDNIAQLKSFPRPYRTTLTTKELIKSGAAPARYSKNIGIGFATPDAAKTGTYVDKKCPWTSNVSIRGKILKGIVISTKMTRTIVVRRNYLHFVSKYRRFEKRHSNISVHLSPAMDVTDGDIVTIGECRPLSKTVRFNVIKVQKNHVFGNPRKIFKLF</sequence>
<evidence type="ECO:0000256" key="13">
    <source>
        <dbReference type="ARBA" id="ARBA00035164"/>
    </source>
</evidence>
<dbReference type="PRINTS" id="PR00973">
    <property type="entry name" value="RIBOSOMALS17"/>
</dbReference>
<dbReference type="FunFam" id="2.40.50.1000:FF:000008">
    <property type="entry name" value="40S ribosomal protein S11"/>
    <property type="match status" value="1"/>
</dbReference>
<evidence type="ECO:0000313" key="17">
    <source>
        <dbReference type="EMBL" id="LAC28108.1"/>
    </source>
</evidence>
<keyword evidence="12" id="KW-0449">Lipoprotein</keyword>
<dbReference type="GO" id="GO:0003735">
    <property type="term" value="F:structural constituent of ribosome"/>
    <property type="evidence" value="ECO:0007669"/>
    <property type="project" value="InterPro"/>
</dbReference>
<dbReference type="GO" id="GO:0003723">
    <property type="term" value="F:RNA binding"/>
    <property type="evidence" value="ECO:0007669"/>
    <property type="project" value="UniProtKB-KW"/>
</dbReference>
<keyword evidence="11 15" id="KW-0687">Ribonucleoprotein</keyword>